<dbReference type="SUPFAM" id="SSF48452">
    <property type="entry name" value="TPR-like"/>
    <property type="match status" value="2"/>
</dbReference>
<name>A0A0C9RRL4_9HYME</name>
<dbReference type="GO" id="GO:0006402">
    <property type="term" value="P:mRNA catabolic process"/>
    <property type="evidence" value="ECO:0007669"/>
    <property type="project" value="TreeGrafter"/>
</dbReference>
<dbReference type="GO" id="GO:0005634">
    <property type="term" value="C:nucleus"/>
    <property type="evidence" value="ECO:0007669"/>
    <property type="project" value="UniProtKB-SubCell"/>
</dbReference>
<feature type="region of interest" description="Disordered" evidence="3">
    <location>
        <begin position="178"/>
        <end position="197"/>
    </location>
</feature>
<keyword evidence="2" id="KW-0810">Translation regulation</keyword>
<keyword evidence="2" id="KW-0943">RNA-mediated gene silencing</keyword>
<dbReference type="InterPro" id="IPR019734">
    <property type="entry name" value="TPR_rpt"/>
</dbReference>
<reference evidence="6" key="2">
    <citation type="submission" date="2025-04" db="UniProtKB">
        <authorList>
            <consortium name="RefSeq"/>
        </authorList>
    </citation>
    <scope>IDENTIFICATION</scope>
    <source>
        <strain evidence="6">USDA-PBARC FA_bdor</strain>
        <tissue evidence="6">Whole organism</tissue>
    </source>
</reference>
<dbReference type="CTD" id="41552"/>
<dbReference type="KEGG" id="fas:105272387"/>
<reference evidence="4" key="1">
    <citation type="submission" date="2015-01" db="EMBL/GenBank/DDBJ databases">
        <title>Transcriptome Assembly of Fopius arisanus.</title>
        <authorList>
            <person name="Geib S."/>
        </authorList>
    </citation>
    <scope>NUCLEOTIDE SEQUENCE</scope>
</reference>
<dbReference type="PANTHER" id="PTHR12979:SF5">
    <property type="entry name" value="CCR4-NOT TRANSCRIPTION COMPLEX SUBUNIT 10"/>
    <property type="match status" value="1"/>
</dbReference>
<dbReference type="SMART" id="SM00028">
    <property type="entry name" value="TPR"/>
    <property type="match status" value="4"/>
</dbReference>
<dbReference type="GO" id="GO:0005737">
    <property type="term" value="C:cytoplasm"/>
    <property type="evidence" value="ECO:0007669"/>
    <property type="project" value="UniProtKB-SubCell"/>
</dbReference>
<organism evidence="4">
    <name type="scientific">Fopius arisanus</name>
    <dbReference type="NCBI Taxonomy" id="64838"/>
    <lineage>
        <taxon>Eukaryota</taxon>
        <taxon>Metazoa</taxon>
        <taxon>Ecdysozoa</taxon>
        <taxon>Arthropoda</taxon>
        <taxon>Hexapoda</taxon>
        <taxon>Insecta</taxon>
        <taxon>Pterygota</taxon>
        <taxon>Neoptera</taxon>
        <taxon>Endopterygota</taxon>
        <taxon>Hymenoptera</taxon>
        <taxon>Apocrita</taxon>
        <taxon>Ichneumonoidea</taxon>
        <taxon>Braconidae</taxon>
        <taxon>Opiinae</taxon>
        <taxon>Fopius</taxon>
    </lineage>
</organism>
<comment type="subcellular location">
    <subcellularLocation>
        <location evidence="2">Cytoplasm</location>
    </subcellularLocation>
    <subcellularLocation>
        <location evidence="2">Nucleus</location>
    </subcellularLocation>
</comment>
<feature type="compositionally biased region" description="Low complexity" evidence="3">
    <location>
        <begin position="178"/>
        <end position="190"/>
    </location>
</feature>
<dbReference type="InterPro" id="IPR039740">
    <property type="entry name" value="CNOT10"/>
</dbReference>
<dbReference type="Proteomes" id="UP000694866">
    <property type="component" value="Unplaced"/>
</dbReference>
<dbReference type="InterPro" id="IPR011990">
    <property type="entry name" value="TPR-like_helical_dom_sf"/>
</dbReference>
<evidence type="ECO:0000256" key="1">
    <source>
        <dbReference type="ARBA" id="ARBA00010080"/>
    </source>
</evidence>
<keyword evidence="2" id="KW-0963">Cytoplasm</keyword>
<dbReference type="Gene3D" id="1.25.40.10">
    <property type="entry name" value="Tetratricopeptide repeat domain"/>
    <property type="match status" value="1"/>
</dbReference>
<keyword evidence="2" id="KW-0804">Transcription</keyword>
<accession>A0A0C9RRL4</accession>
<sequence length="714" mass="79435">MTQPMESSTKEAGAVVITEQERDLAQSALAEFQKRSYGSCLTYLNKLETLRPKDLKVMHNKVIVEYYKNDLKKTELAGKSLNAICGAPTTVDSPSDSPDDVEKCVMRFNQAVLLYHTRQDELSLQILTRLFTFVEPMEENLAWNVCLLLIELHIVTNRLDAALSLINYVESQFICSTDSSKLTSSPSTPSGEKDGPSKNIVIKELKERKKDSIDSTNDLFRIKLLKYKARVYLLLQQPKLCRKEWKLLVSLGTPVNISTMFLKAHLEYMRGNFKKSLKLLNSASDNLEYKICGESAAVLYYNNVACINYANGKPNLAAFYFQKALEENKKAMESVRVRDADPISSQALFTLGGDRHYELMFGLGVSLLQAGQATKAFDCFTEAAQRLHNSPTLWLKLAECCIYCHKPSNEIDFDIPKRREDMVQKVVGCGVHRKIILASALNKDPRYHAENLSYAIPQPTLQFGMLCLKNALFTLREEEPSARTINIPSQLNSSASSGVTTGLQPSIASLASPGHILGNPPAASVNRVTSEVTAVESSNLKIAILGASAYVSLCLGDYIAALEHSKSLLAIEKIPGAYRMLGNLYAAECLILMDKINEAIDHLRLQNLEELDTCIPVPDALDPDKTVESIVNTKKWFPTSLVTAKAILRYNLAVAYATRGELDKSSEILKQVWVSKGPDCDVPIHVIMLALYIELQKGHVDIARSIVKLHCPQY</sequence>
<evidence type="ECO:0000313" key="6">
    <source>
        <dbReference type="RefSeq" id="XP_011312808.1"/>
    </source>
</evidence>
<evidence type="ECO:0000256" key="2">
    <source>
        <dbReference type="RuleBase" id="RU367083"/>
    </source>
</evidence>
<dbReference type="GO" id="GO:0017148">
    <property type="term" value="P:negative regulation of translation"/>
    <property type="evidence" value="ECO:0007669"/>
    <property type="project" value="TreeGrafter"/>
</dbReference>
<protein>
    <recommendedName>
        <fullName evidence="2">CCR4-NOT transcription complex subunit 10</fullName>
    </recommendedName>
</protein>
<dbReference type="OrthoDB" id="25157at2759"/>
<accession>A0A9R1TPN0</accession>
<dbReference type="EMBL" id="GBYB01011190">
    <property type="protein sequence ID" value="JAG80957.1"/>
    <property type="molecule type" value="Transcribed_RNA"/>
</dbReference>
<dbReference type="GO" id="GO:0031047">
    <property type="term" value="P:regulatory ncRNA-mediated gene silencing"/>
    <property type="evidence" value="ECO:0007669"/>
    <property type="project" value="UniProtKB-UniRule"/>
</dbReference>
<comment type="similarity">
    <text evidence="1 2">Belongs to the CNOT10 family.</text>
</comment>
<evidence type="ECO:0000256" key="3">
    <source>
        <dbReference type="SAM" id="MobiDB-lite"/>
    </source>
</evidence>
<evidence type="ECO:0000313" key="4">
    <source>
        <dbReference type="EMBL" id="JAG80957.1"/>
    </source>
</evidence>
<dbReference type="PANTHER" id="PTHR12979">
    <property type="entry name" value="CCR4-NOT TRANSCRIPTION COMPLEX SUBUNIT 10"/>
    <property type="match status" value="1"/>
</dbReference>
<evidence type="ECO:0000313" key="5">
    <source>
        <dbReference type="Proteomes" id="UP000694866"/>
    </source>
</evidence>
<keyword evidence="2" id="KW-0805">Transcription regulation</keyword>
<dbReference type="GO" id="GO:0030014">
    <property type="term" value="C:CCR4-NOT complex"/>
    <property type="evidence" value="ECO:0007669"/>
    <property type="project" value="UniProtKB-UniRule"/>
</dbReference>
<keyword evidence="2" id="KW-0539">Nucleus</keyword>
<dbReference type="RefSeq" id="XP_011312808.1">
    <property type="nucleotide sequence ID" value="XM_011314506.1"/>
</dbReference>
<keyword evidence="5" id="KW-1185">Reference proteome</keyword>
<dbReference type="GeneID" id="105272387"/>
<gene>
    <name evidence="4" type="primary">CNOT10</name>
    <name evidence="6" type="synonym">Not10</name>
    <name evidence="4" type="ORF">g.26779</name>
</gene>
<dbReference type="AlphaFoldDB" id="A0A0C9RRL4"/>
<comment type="function">
    <text evidence="2">Component of the CCR4-NOT complex which is one of the major cellular mRNA deadenylases and is linked to various cellular processes including bulk mRNA degradation, miRNA-mediated repression, translational repression during translational initiation and general transcription regulation.</text>
</comment>
<proteinExistence type="inferred from homology"/>